<evidence type="ECO:0000256" key="4">
    <source>
        <dbReference type="ARBA" id="ARBA00022475"/>
    </source>
</evidence>
<evidence type="ECO:0000256" key="11">
    <source>
        <dbReference type="RuleBase" id="RU910715"/>
    </source>
</evidence>
<keyword evidence="13" id="KW-1185">Reference proteome</keyword>
<dbReference type="GO" id="GO:0051119">
    <property type="term" value="F:sugar transmembrane transporter activity"/>
    <property type="evidence" value="ECO:0007669"/>
    <property type="project" value="InterPro"/>
</dbReference>
<reference evidence="12 13" key="1">
    <citation type="journal article" date="2022" name="Cell">
        <title>Repeat-based holocentromeres influence genome architecture and karyotype evolution.</title>
        <authorList>
            <person name="Hofstatter P.G."/>
            <person name="Thangavel G."/>
            <person name="Lux T."/>
            <person name="Neumann P."/>
            <person name="Vondrak T."/>
            <person name="Novak P."/>
            <person name="Zhang M."/>
            <person name="Costa L."/>
            <person name="Castellani M."/>
            <person name="Scott A."/>
            <person name="Toegelov H."/>
            <person name="Fuchs J."/>
            <person name="Mata-Sucre Y."/>
            <person name="Dias Y."/>
            <person name="Vanzela A.L.L."/>
            <person name="Huettel B."/>
            <person name="Almeida C.C.S."/>
            <person name="Simkova H."/>
            <person name="Souza G."/>
            <person name="Pedrosa-Harand A."/>
            <person name="Macas J."/>
            <person name="Mayer K.F.X."/>
            <person name="Houben A."/>
            <person name="Marques A."/>
        </authorList>
    </citation>
    <scope>NUCLEOTIDE SEQUENCE [LARGE SCALE GENOMIC DNA]</scope>
    <source>
        <strain evidence="12">RhyTen1mFocal</strain>
    </source>
</reference>
<gene>
    <name evidence="12" type="ORF">LUZ61_015280</name>
</gene>
<feature type="transmembrane region" description="Helical" evidence="11">
    <location>
        <begin position="103"/>
        <end position="125"/>
    </location>
</feature>
<evidence type="ECO:0000256" key="8">
    <source>
        <dbReference type="ARBA" id="ARBA00022989"/>
    </source>
</evidence>
<feature type="transmembrane region" description="Helical" evidence="11">
    <location>
        <begin position="45"/>
        <end position="64"/>
    </location>
</feature>
<dbReference type="Gene3D" id="1.20.1280.290">
    <property type="match status" value="2"/>
</dbReference>
<name>A0AAD5WCH8_9POAL</name>
<dbReference type="FunFam" id="1.20.1280.290:FF:000001">
    <property type="entry name" value="Bidirectional sugar transporter SWEET"/>
    <property type="match status" value="1"/>
</dbReference>
<comment type="caution">
    <text evidence="11">Lacks conserved residue(s) required for the propagation of feature annotation.</text>
</comment>
<feature type="transmembrane region" description="Helical" evidence="11">
    <location>
        <begin position="192"/>
        <end position="214"/>
    </location>
</feature>
<dbReference type="PANTHER" id="PTHR10791:SF130">
    <property type="entry name" value="BIDIRECTIONAL SUGAR TRANSPORTER SWEET6-RELATED"/>
    <property type="match status" value="1"/>
</dbReference>
<dbReference type="AlphaFoldDB" id="A0AAD5WCH8"/>
<protein>
    <recommendedName>
        <fullName evidence="11">Bidirectional sugar transporter SWEET</fullName>
    </recommendedName>
</protein>
<organism evidence="12 13">
    <name type="scientific">Rhynchospora tenuis</name>
    <dbReference type="NCBI Taxonomy" id="198213"/>
    <lineage>
        <taxon>Eukaryota</taxon>
        <taxon>Viridiplantae</taxon>
        <taxon>Streptophyta</taxon>
        <taxon>Embryophyta</taxon>
        <taxon>Tracheophyta</taxon>
        <taxon>Spermatophyta</taxon>
        <taxon>Magnoliopsida</taxon>
        <taxon>Liliopsida</taxon>
        <taxon>Poales</taxon>
        <taxon>Cyperaceae</taxon>
        <taxon>Cyperoideae</taxon>
        <taxon>Rhynchosporeae</taxon>
        <taxon>Rhynchospora</taxon>
    </lineage>
</organism>
<evidence type="ECO:0000313" key="13">
    <source>
        <dbReference type="Proteomes" id="UP001210211"/>
    </source>
</evidence>
<proteinExistence type="inferred from homology"/>
<feature type="transmembrane region" description="Helical" evidence="11">
    <location>
        <begin position="164"/>
        <end position="186"/>
    </location>
</feature>
<comment type="function">
    <text evidence="11">Mediates both low-affinity uptake and efflux of sugar across the membrane.</text>
</comment>
<comment type="caution">
    <text evidence="12">The sequence shown here is derived from an EMBL/GenBank/DDBJ whole genome shotgun (WGS) entry which is preliminary data.</text>
</comment>
<keyword evidence="4" id="KW-1003">Cell membrane</keyword>
<sequence>MVSHDTIRTAVGVLGNMSSLMLALSPLPTFYRIWKKRSVEQFSPIPYVATVITCMMWVLYGLPFVHPHSILIITTCGSSLVIELFYLLLFFMYSEGRKRLEVFIMLLASIVIVGVVALLVIMLVHTHESRSMIVGILAGFVGIMMYAAPLSVMKMVVQTKSVEYMPLSLSVATFLNCVCWTAYALIPFDIYIIIPNGVGVLLATAQLLLYAMYYKSTQRQIEARRRKEEMAMAQVVMMGDGGLKVGMITV</sequence>
<keyword evidence="3 11" id="KW-0813">Transport</keyword>
<dbReference type="PANTHER" id="PTHR10791">
    <property type="entry name" value="RAG1-ACTIVATING PROTEIN 1"/>
    <property type="match status" value="1"/>
</dbReference>
<dbReference type="FunFam" id="1.20.1280.290:FF:000002">
    <property type="entry name" value="Bidirectional sugar transporter SWEET"/>
    <property type="match status" value="1"/>
</dbReference>
<evidence type="ECO:0000256" key="7">
    <source>
        <dbReference type="ARBA" id="ARBA00022737"/>
    </source>
</evidence>
<evidence type="ECO:0000256" key="10">
    <source>
        <dbReference type="ARBA" id="ARBA00038715"/>
    </source>
</evidence>
<evidence type="ECO:0000256" key="2">
    <source>
        <dbReference type="ARBA" id="ARBA00007809"/>
    </source>
</evidence>
<evidence type="ECO:0000256" key="3">
    <source>
        <dbReference type="ARBA" id="ARBA00022448"/>
    </source>
</evidence>
<evidence type="ECO:0000256" key="5">
    <source>
        <dbReference type="ARBA" id="ARBA00022597"/>
    </source>
</evidence>
<evidence type="ECO:0000256" key="9">
    <source>
        <dbReference type="ARBA" id="ARBA00023136"/>
    </source>
</evidence>
<dbReference type="EMBL" id="JAMRDG010000002">
    <property type="protein sequence ID" value="KAJ3686116.1"/>
    <property type="molecule type" value="Genomic_DNA"/>
</dbReference>
<comment type="similarity">
    <text evidence="2 11">Belongs to the SWEET sugar transporter family.</text>
</comment>
<keyword evidence="7" id="KW-0677">Repeat</keyword>
<evidence type="ECO:0000256" key="1">
    <source>
        <dbReference type="ARBA" id="ARBA00004651"/>
    </source>
</evidence>
<comment type="subunit">
    <text evidence="10">Forms homooligomers and/or heterooligomers.</text>
</comment>
<evidence type="ECO:0000256" key="6">
    <source>
        <dbReference type="ARBA" id="ARBA00022692"/>
    </source>
</evidence>
<dbReference type="GO" id="GO:0005886">
    <property type="term" value="C:plasma membrane"/>
    <property type="evidence" value="ECO:0007669"/>
    <property type="project" value="UniProtKB-SubCell"/>
</dbReference>
<evidence type="ECO:0000313" key="12">
    <source>
        <dbReference type="EMBL" id="KAJ3686116.1"/>
    </source>
</evidence>
<feature type="transmembrane region" description="Helical" evidence="11">
    <location>
        <begin position="131"/>
        <end position="152"/>
    </location>
</feature>
<keyword evidence="8 11" id="KW-1133">Transmembrane helix</keyword>
<comment type="subcellular location">
    <subcellularLocation>
        <location evidence="1">Cell membrane</location>
        <topology evidence="1">Multi-pass membrane protein</topology>
    </subcellularLocation>
</comment>
<keyword evidence="6 11" id="KW-0812">Transmembrane</keyword>
<feature type="transmembrane region" description="Helical" evidence="11">
    <location>
        <begin position="70"/>
        <end position="91"/>
    </location>
</feature>
<dbReference type="InterPro" id="IPR004316">
    <property type="entry name" value="SWEET_rpt"/>
</dbReference>
<accession>A0AAD5WCH8</accession>
<keyword evidence="5 11" id="KW-0762">Sugar transport</keyword>
<dbReference type="Pfam" id="PF03083">
    <property type="entry name" value="MtN3_slv"/>
    <property type="match status" value="2"/>
</dbReference>
<dbReference type="Proteomes" id="UP001210211">
    <property type="component" value="Unassembled WGS sequence"/>
</dbReference>
<keyword evidence="9 11" id="KW-0472">Membrane</keyword>
<dbReference type="InterPro" id="IPR047664">
    <property type="entry name" value="SWEET"/>
</dbReference>